<reference evidence="1 2" key="1">
    <citation type="submission" date="2018-08" db="EMBL/GenBank/DDBJ databases">
        <title>Complete genome sequence of JP2-74.</title>
        <authorList>
            <person name="Wu L."/>
        </authorList>
    </citation>
    <scope>NUCLEOTIDE SEQUENCE [LARGE SCALE GENOMIC DNA]</scope>
    <source>
        <strain evidence="1 2">JP2-74</strain>
    </source>
</reference>
<keyword evidence="2" id="KW-1185">Reference proteome</keyword>
<sequence>MTPEIARAYSNPFEAFDEDWHAGWTRQLRGRQLNVFLEHWRPLLQRHAPGVAPALSEMAAAMSSADGADAAEAARLTELAAHPFCNLQALRDEEARQPDLLLSRALQCALHWSAHRPGREFHLRLSRPLTLGFAGYALPAAVAYRVSGDAKRLEILLDTAAHTQRGCVFERAGEDWRSVMGPARKLPAVALGETGPEIVLRPLPRCLLSPDPDVVPPGPGCAASLGRAVALIARHSPAYHRWIARLLRVVSPLRLEPGKFNSETYSMLNGALYMTIHPDPLRCAETLVHEVSHDYLHQLAAMGPLSDSSLDETFYSPARGEQRPTLGILKAHHAFVNVLIFYYRLIMAGVAVHSELARNVSELEDWRAQMEDSLDRARALTALGQALWRPLALRADQFRALAGRDAAAHCE</sequence>
<dbReference type="InterPro" id="IPR026337">
    <property type="entry name" value="AKG_HExxH"/>
</dbReference>
<dbReference type="Proteomes" id="UP000259465">
    <property type="component" value="Chromosome"/>
</dbReference>
<accession>A0AAD0W6Y0</accession>
<evidence type="ECO:0000313" key="1">
    <source>
        <dbReference type="EMBL" id="AXT45805.1"/>
    </source>
</evidence>
<dbReference type="EMBL" id="CP031968">
    <property type="protein sequence ID" value="AXT45805.1"/>
    <property type="molecule type" value="Genomic_DNA"/>
</dbReference>
<dbReference type="RefSeq" id="WP_118266851.1">
    <property type="nucleotide sequence ID" value="NZ_CP031968.1"/>
</dbReference>
<evidence type="ECO:0000313" key="2">
    <source>
        <dbReference type="Proteomes" id="UP000259465"/>
    </source>
</evidence>
<name>A0AAD0W6Y0_9NEIS</name>
<organism evidence="1 2">
    <name type="scientific">Chromobacterium rhizoryzae</name>
    <dbReference type="NCBI Taxonomy" id="1778675"/>
    <lineage>
        <taxon>Bacteria</taxon>
        <taxon>Pseudomonadati</taxon>
        <taxon>Pseudomonadota</taxon>
        <taxon>Betaproteobacteria</taxon>
        <taxon>Neisseriales</taxon>
        <taxon>Chromobacteriaceae</taxon>
        <taxon>Chromobacterium</taxon>
    </lineage>
</organism>
<dbReference type="AlphaFoldDB" id="A0AAD0W6Y0"/>
<gene>
    <name evidence="1" type="ORF">D1345_06250</name>
</gene>
<protein>
    <recommendedName>
        <fullName evidence="3">HEXXH motif domain-containing protein</fullName>
    </recommendedName>
</protein>
<dbReference type="NCBIfam" id="TIGR04267">
    <property type="entry name" value="mod_HExxH"/>
    <property type="match status" value="1"/>
</dbReference>
<dbReference type="KEGG" id="crz:D1345_06250"/>
<proteinExistence type="predicted"/>
<evidence type="ECO:0008006" key="3">
    <source>
        <dbReference type="Google" id="ProtNLM"/>
    </source>
</evidence>